<evidence type="ECO:0000313" key="2">
    <source>
        <dbReference type="EMBL" id="MCU6700808.1"/>
    </source>
</evidence>
<name>A0ABT2S8F9_9FIRM</name>
<dbReference type="Proteomes" id="UP001207605">
    <property type="component" value="Unassembled WGS sequence"/>
</dbReference>
<dbReference type="InterPro" id="IPR013520">
    <property type="entry name" value="Ribonucl_H"/>
</dbReference>
<dbReference type="SUPFAM" id="SSF53098">
    <property type="entry name" value="Ribonuclease H-like"/>
    <property type="match status" value="1"/>
</dbReference>
<reference evidence="2 3" key="1">
    <citation type="journal article" date="2021" name="ISME Commun">
        <title>Automated analysis of genomic sequences facilitates high-throughput and comprehensive description of bacteria.</title>
        <authorList>
            <person name="Hitch T.C.A."/>
        </authorList>
    </citation>
    <scope>NUCLEOTIDE SEQUENCE [LARGE SCALE GENOMIC DNA]</scope>
    <source>
        <strain evidence="2 3">Sanger_02</strain>
    </source>
</reference>
<proteinExistence type="predicted"/>
<dbReference type="GO" id="GO:0004527">
    <property type="term" value="F:exonuclease activity"/>
    <property type="evidence" value="ECO:0007669"/>
    <property type="project" value="UniProtKB-KW"/>
</dbReference>
<dbReference type="EMBL" id="JAOQJV010000018">
    <property type="protein sequence ID" value="MCU6700808.1"/>
    <property type="molecule type" value="Genomic_DNA"/>
</dbReference>
<organism evidence="2 3">
    <name type="scientific">Dorea ammoniilytica</name>
    <dbReference type="NCBI Taxonomy" id="2981788"/>
    <lineage>
        <taxon>Bacteria</taxon>
        <taxon>Bacillati</taxon>
        <taxon>Bacillota</taxon>
        <taxon>Clostridia</taxon>
        <taxon>Lachnospirales</taxon>
        <taxon>Lachnospiraceae</taxon>
        <taxon>Dorea</taxon>
    </lineage>
</organism>
<dbReference type="Gene3D" id="3.30.420.10">
    <property type="entry name" value="Ribonuclease H-like superfamily/Ribonuclease H"/>
    <property type="match status" value="1"/>
</dbReference>
<dbReference type="InterPro" id="IPR036397">
    <property type="entry name" value="RNaseH_sf"/>
</dbReference>
<keyword evidence="2" id="KW-0269">Exonuclease</keyword>
<dbReference type="RefSeq" id="WP_262582144.1">
    <property type="nucleotide sequence ID" value="NZ_JAOQJV010000018.1"/>
</dbReference>
<keyword evidence="3" id="KW-1185">Reference proteome</keyword>
<accession>A0ABT2S8F9</accession>
<keyword evidence="2" id="KW-0378">Hydrolase</keyword>
<evidence type="ECO:0000259" key="1">
    <source>
        <dbReference type="SMART" id="SM00479"/>
    </source>
</evidence>
<dbReference type="SMART" id="SM00479">
    <property type="entry name" value="EXOIII"/>
    <property type="match status" value="1"/>
</dbReference>
<dbReference type="InterPro" id="IPR012337">
    <property type="entry name" value="RNaseH-like_sf"/>
</dbReference>
<sequence length="289" mass="34070">MKHKKRTYRKEQPKETLVVWDILKNETVAFLDTEYVTSQQKHGRPAKLVSVGMVICRGDFEEVDRFHSYIHMDGELHDKFRELTGITEKDLSHAPSYEKVMEQVGKKLDEHEVEHIFVWGPDKIVIQRDLVEYREMISKKSRKIVNRILRMMKDIEVIYSRKLKLRSIGIANLKYLCGLGNEVCHDALSDAIDLKNVIRHMDTNGCPKYMVEAMRSYLADKELYCRCRRFHEKWDNVPESLLKKSQDVMQELEYMESMEAKALRDDMLAVCTGEDQVFPTLEEYIEQMV</sequence>
<keyword evidence="2" id="KW-0540">Nuclease</keyword>
<comment type="caution">
    <text evidence="2">The sequence shown here is derived from an EMBL/GenBank/DDBJ whole genome shotgun (WGS) entry which is preliminary data.</text>
</comment>
<protein>
    <submittedName>
        <fullName evidence="2">Exonuclease domain-containing protein</fullName>
    </submittedName>
</protein>
<feature type="domain" description="Exonuclease" evidence="1">
    <location>
        <begin position="27"/>
        <end position="207"/>
    </location>
</feature>
<gene>
    <name evidence="2" type="ORF">OCV65_11265</name>
</gene>
<dbReference type="Pfam" id="PF00929">
    <property type="entry name" value="RNase_T"/>
    <property type="match status" value="1"/>
</dbReference>
<evidence type="ECO:0000313" key="3">
    <source>
        <dbReference type="Proteomes" id="UP001207605"/>
    </source>
</evidence>